<dbReference type="Proteomes" id="UP000183404">
    <property type="component" value="Unassembled WGS sequence"/>
</dbReference>
<proteinExistence type="predicted"/>
<protein>
    <submittedName>
        <fullName evidence="1">Uncharacterized protein</fullName>
    </submittedName>
</protein>
<dbReference type="AlphaFoldDB" id="A0A1G7S6J0"/>
<evidence type="ECO:0000313" key="1">
    <source>
        <dbReference type="EMBL" id="SDG18603.1"/>
    </source>
</evidence>
<evidence type="ECO:0000313" key="2">
    <source>
        <dbReference type="Proteomes" id="UP000183404"/>
    </source>
</evidence>
<sequence length="123" mass="14933">MKNTAKILAKYAQKDILYIENLKLKNYYVYRILQNNYEKLANTLFNDYGVGIYDEKHKYRTLGNLYAYLKVTYPEEINLTQLRKNNWYEYLQIAKFGNPKRILTEFGFQVVYDRNKQRYKDGD</sequence>
<organism evidence="1 2">
    <name type="scientific">Thermoanaerobacter thermohydrosulfuricus</name>
    <name type="common">Clostridium thermohydrosulfuricum</name>
    <dbReference type="NCBI Taxonomy" id="1516"/>
    <lineage>
        <taxon>Bacteria</taxon>
        <taxon>Bacillati</taxon>
        <taxon>Bacillota</taxon>
        <taxon>Clostridia</taxon>
        <taxon>Thermoanaerobacterales</taxon>
        <taxon>Thermoanaerobacteraceae</taxon>
        <taxon>Thermoanaerobacter</taxon>
    </lineage>
</organism>
<name>A0A1G7S6J0_THETY</name>
<gene>
    <name evidence="1" type="ORF">SAMN04244560_01922</name>
</gene>
<dbReference type="RefSeq" id="WP_074592683.1">
    <property type="nucleotide sequence ID" value="NZ_FNBS01000049.1"/>
</dbReference>
<reference evidence="1 2" key="1">
    <citation type="submission" date="2016-10" db="EMBL/GenBank/DDBJ databases">
        <authorList>
            <person name="de Groot N.N."/>
        </authorList>
    </citation>
    <scope>NUCLEOTIDE SEQUENCE [LARGE SCALE GENOMIC DNA]</scope>
    <source>
        <strain evidence="1 2">DSM 569</strain>
    </source>
</reference>
<accession>A0A1G7S6J0</accession>
<dbReference type="EMBL" id="FNBS01000049">
    <property type="protein sequence ID" value="SDG18603.1"/>
    <property type="molecule type" value="Genomic_DNA"/>
</dbReference>